<evidence type="ECO:0000256" key="2">
    <source>
        <dbReference type="ARBA" id="ARBA00022741"/>
    </source>
</evidence>
<comment type="caution">
    <text evidence="5">The sequence shown here is derived from an EMBL/GenBank/DDBJ whole genome shotgun (WGS) entry which is preliminary data.</text>
</comment>
<evidence type="ECO:0000256" key="1">
    <source>
        <dbReference type="ARBA" id="ARBA00022448"/>
    </source>
</evidence>
<dbReference type="EMBL" id="JADKPV010000001">
    <property type="protein sequence ID" value="MBF4500396.1"/>
    <property type="molecule type" value="Genomic_DNA"/>
</dbReference>
<evidence type="ECO:0000313" key="5">
    <source>
        <dbReference type="EMBL" id="MBF4500396.1"/>
    </source>
</evidence>
<dbReference type="Proteomes" id="UP000622653">
    <property type="component" value="Unassembled WGS sequence"/>
</dbReference>
<dbReference type="AlphaFoldDB" id="A0A8J7KDS4"/>
<dbReference type="InterPro" id="IPR027417">
    <property type="entry name" value="P-loop_NTPase"/>
</dbReference>
<dbReference type="Gene3D" id="3.40.50.300">
    <property type="entry name" value="P-loop containing nucleotide triphosphate hydrolases"/>
    <property type="match status" value="1"/>
</dbReference>
<protein>
    <submittedName>
        <fullName evidence="5">ATP-binding cassette domain-containing protein</fullName>
    </submittedName>
</protein>
<proteinExistence type="predicted"/>
<dbReference type="GO" id="GO:0016887">
    <property type="term" value="F:ATP hydrolysis activity"/>
    <property type="evidence" value="ECO:0007669"/>
    <property type="project" value="InterPro"/>
</dbReference>
<dbReference type="SUPFAM" id="SSF52540">
    <property type="entry name" value="P-loop containing nucleoside triphosphate hydrolases"/>
    <property type="match status" value="1"/>
</dbReference>
<evidence type="ECO:0000313" key="6">
    <source>
        <dbReference type="Proteomes" id="UP000622653"/>
    </source>
</evidence>
<reference evidence="5" key="1">
    <citation type="submission" date="2020-11" db="EMBL/GenBank/DDBJ databases">
        <title>Multidrug resistant novel bacterium Savagea serpentis sp. nov., isolated from the scats of a vine snake (Ahaetulla nasuta).</title>
        <authorList>
            <person name="Venkata Ramana V."/>
            <person name="Vikas Patil S."/>
            <person name="Yogita Lugani V."/>
        </authorList>
    </citation>
    <scope>NUCLEOTIDE SEQUENCE</scope>
    <source>
        <strain evidence="5">SN6</strain>
    </source>
</reference>
<dbReference type="GO" id="GO:0055085">
    <property type="term" value="P:transmembrane transport"/>
    <property type="evidence" value="ECO:0007669"/>
    <property type="project" value="UniProtKB-ARBA"/>
</dbReference>
<gene>
    <name evidence="5" type="ORF">IRY55_03380</name>
</gene>
<keyword evidence="1" id="KW-0813">Transport</keyword>
<dbReference type="GO" id="GO:0005524">
    <property type="term" value="F:ATP binding"/>
    <property type="evidence" value="ECO:0007669"/>
    <property type="project" value="UniProtKB-KW"/>
</dbReference>
<evidence type="ECO:0000259" key="4">
    <source>
        <dbReference type="PROSITE" id="PS50893"/>
    </source>
</evidence>
<keyword evidence="2" id="KW-0547">Nucleotide-binding</keyword>
<dbReference type="InterPro" id="IPR017871">
    <property type="entry name" value="ABC_transporter-like_CS"/>
</dbReference>
<keyword evidence="6" id="KW-1185">Reference proteome</keyword>
<dbReference type="InterPro" id="IPR003593">
    <property type="entry name" value="AAA+_ATPase"/>
</dbReference>
<name>A0A8J7KDS4_9BACL</name>
<sequence length="236" mass="27495">MIEMKNVYQQYGNDVVLHDIHCRVTKGKVTALIGESGSGKSTIAELLVSLRSPTSGKIERHTSSIQYIYQNPERSFNPYWTMWASMEEALRGLKYPKKQWQAEIVPVLQQLELPKDTWHALPHECSGGQKQRFAIARALLQRPDVLIADEMTSALDPENEKKIIQYLKQIYESRSMAILYITHRFQELSSFIDDVYVLKEGRIVEYGMYERVMSQPKHSYTKKLIEASTYFERKRK</sequence>
<evidence type="ECO:0000256" key="3">
    <source>
        <dbReference type="ARBA" id="ARBA00022840"/>
    </source>
</evidence>
<organism evidence="5 6">
    <name type="scientific">Savagea serpentis</name>
    <dbReference type="NCBI Taxonomy" id="2785297"/>
    <lineage>
        <taxon>Bacteria</taxon>
        <taxon>Bacillati</taxon>
        <taxon>Bacillota</taxon>
        <taxon>Bacilli</taxon>
        <taxon>Bacillales</taxon>
        <taxon>Caryophanaceae</taxon>
        <taxon>Savagea</taxon>
    </lineage>
</organism>
<dbReference type="RefSeq" id="WP_194561837.1">
    <property type="nucleotide sequence ID" value="NZ_JADKPV010000001.1"/>
</dbReference>
<dbReference type="PROSITE" id="PS50893">
    <property type="entry name" value="ABC_TRANSPORTER_2"/>
    <property type="match status" value="1"/>
</dbReference>
<feature type="domain" description="ABC transporter" evidence="4">
    <location>
        <begin position="2"/>
        <end position="225"/>
    </location>
</feature>
<dbReference type="SMART" id="SM00382">
    <property type="entry name" value="AAA"/>
    <property type="match status" value="1"/>
</dbReference>
<accession>A0A8J7KDS4</accession>
<dbReference type="PANTHER" id="PTHR43776">
    <property type="entry name" value="TRANSPORT ATP-BINDING PROTEIN"/>
    <property type="match status" value="1"/>
</dbReference>
<dbReference type="Pfam" id="PF00005">
    <property type="entry name" value="ABC_tran"/>
    <property type="match status" value="1"/>
</dbReference>
<dbReference type="InterPro" id="IPR050319">
    <property type="entry name" value="ABC_transp_ATP-bind"/>
</dbReference>
<dbReference type="InterPro" id="IPR003439">
    <property type="entry name" value="ABC_transporter-like_ATP-bd"/>
</dbReference>
<dbReference type="PROSITE" id="PS00211">
    <property type="entry name" value="ABC_TRANSPORTER_1"/>
    <property type="match status" value="1"/>
</dbReference>
<keyword evidence="3 5" id="KW-0067">ATP-binding</keyword>